<accession>A0A8B5W017</accession>
<dbReference type="Gene3D" id="1.10.10.10">
    <property type="entry name" value="Winged helix-like DNA-binding domain superfamily/Winged helix DNA-binding domain"/>
    <property type="match status" value="1"/>
</dbReference>
<dbReference type="InterPro" id="IPR036388">
    <property type="entry name" value="WH-like_DNA-bd_sf"/>
</dbReference>
<sequence>MFKRDEKLILEYKTSLKNLRSSHRAIKNKKYSIKVKDHGQMIEKTIDNRTDIEIVDQKLLSDMINDCEYALFWLENGYEEPYDEEDFRKLSKSKREQLWANIDDAVCFYGVSVTTDDQPTKDKTEQHEMLLEVLSTLSPRELELFKLKHECLLTEAECAKAMEISLGTVKSMSQRIRTKIDEYFNYGFQIELF</sequence>
<protein>
    <submittedName>
        <fullName evidence="2">Positive control factor</fullName>
    </submittedName>
</protein>
<dbReference type="Proteomes" id="UP000316316">
    <property type="component" value="Unassembled WGS sequence"/>
</dbReference>
<organism evidence="2 3">
    <name type="scientific">Enterococcus avium</name>
    <name type="common">Streptococcus avium</name>
    <dbReference type="NCBI Taxonomy" id="33945"/>
    <lineage>
        <taxon>Bacteria</taxon>
        <taxon>Bacillati</taxon>
        <taxon>Bacillota</taxon>
        <taxon>Bacilli</taxon>
        <taxon>Lactobacillales</taxon>
        <taxon>Enterococcaceae</taxon>
        <taxon>Enterococcus</taxon>
    </lineage>
</organism>
<dbReference type="GO" id="GO:0003677">
    <property type="term" value="F:DNA binding"/>
    <property type="evidence" value="ECO:0007669"/>
    <property type="project" value="InterPro"/>
</dbReference>
<proteinExistence type="predicted"/>
<gene>
    <name evidence="2" type="ORF">AUF17_04035</name>
</gene>
<dbReference type="InterPro" id="IPR013249">
    <property type="entry name" value="RNA_pol_sigma70_r4_t2"/>
</dbReference>
<evidence type="ECO:0000259" key="1">
    <source>
        <dbReference type="Pfam" id="PF08281"/>
    </source>
</evidence>
<dbReference type="EMBL" id="PDXQ01000001">
    <property type="protein sequence ID" value="TRZ33290.1"/>
    <property type="molecule type" value="Genomic_DNA"/>
</dbReference>
<dbReference type="GO" id="GO:0006352">
    <property type="term" value="P:DNA-templated transcription initiation"/>
    <property type="evidence" value="ECO:0007669"/>
    <property type="project" value="InterPro"/>
</dbReference>
<dbReference type="InterPro" id="IPR013324">
    <property type="entry name" value="RNA_pol_sigma_r3/r4-like"/>
</dbReference>
<evidence type="ECO:0000313" key="2">
    <source>
        <dbReference type="EMBL" id="TRZ33290.1"/>
    </source>
</evidence>
<dbReference type="AlphaFoldDB" id="A0A8B5W017"/>
<feature type="domain" description="RNA polymerase sigma factor 70 region 4 type 2" evidence="1">
    <location>
        <begin position="128"/>
        <end position="180"/>
    </location>
</feature>
<dbReference type="SUPFAM" id="SSF88659">
    <property type="entry name" value="Sigma3 and sigma4 domains of RNA polymerase sigma factors"/>
    <property type="match status" value="1"/>
</dbReference>
<comment type="caution">
    <text evidence="2">The sequence shown here is derived from an EMBL/GenBank/DDBJ whole genome shotgun (WGS) entry which is preliminary data.</text>
</comment>
<dbReference type="RefSeq" id="WP_144324595.1">
    <property type="nucleotide sequence ID" value="NZ_PDXQ01000001.1"/>
</dbReference>
<dbReference type="Pfam" id="PF08281">
    <property type="entry name" value="Sigma70_r4_2"/>
    <property type="match status" value="1"/>
</dbReference>
<evidence type="ECO:0000313" key="3">
    <source>
        <dbReference type="Proteomes" id="UP000316316"/>
    </source>
</evidence>
<dbReference type="GO" id="GO:0016987">
    <property type="term" value="F:sigma factor activity"/>
    <property type="evidence" value="ECO:0007669"/>
    <property type="project" value="InterPro"/>
</dbReference>
<reference evidence="2 3" key="1">
    <citation type="submission" date="2017-10" db="EMBL/GenBank/DDBJ databases">
        <title>FDA dAtabase for Regulatory Grade micrObial Sequences (FDA-ARGOS): Supporting development and validation of Infectious Disease Dx tests.</title>
        <authorList>
            <person name="Campos J."/>
            <person name="Goldberg B."/>
            <person name="Tallon L.J."/>
            <person name="Sadzewicz L."/>
            <person name="Sengamalay N."/>
            <person name="Ott S."/>
            <person name="Godinez A."/>
            <person name="Nagaraj S."/>
            <person name="Vyas G."/>
            <person name="Aluvathingal J."/>
            <person name="Nadendla S."/>
            <person name="Geyer C."/>
            <person name="Nandy P."/>
            <person name="Hobson J."/>
            <person name="Sichtig H."/>
        </authorList>
    </citation>
    <scope>NUCLEOTIDE SEQUENCE [LARGE SCALE GENOMIC DNA]</scope>
    <source>
        <strain evidence="2 3">FDAARGOS_185</strain>
    </source>
</reference>
<name>A0A8B5W017_ENTAV</name>